<dbReference type="InterPro" id="IPR036779">
    <property type="entry name" value="LysM_dom_sf"/>
</dbReference>
<dbReference type="PROSITE" id="PS51257">
    <property type="entry name" value="PROKAR_LIPOPROTEIN"/>
    <property type="match status" value="1"/>
</dbReference>
<dbReference type="PANTHER" id="PTHR33734">
    <property type="entry name" value="LYSM DOMAIN-CONTAINING GPI-ANCHORED PROTEIN 2"/>
    <property type="match status" value="1"/>
</dbReference>
<dbReference type="Gene3D" id="3.10.350.10">
    <property type="entry name" value="LysM domain"/>
    <property type="match status" value="1"/>
</dbReference>
<dbReference type="CDD" id="cd00118">
    <property type="entry name" value="LysM"/>
    <property type="match status" value="1"/>
</dbReference>
<dbReference type="Gene3D" id="2.70.70.10">
    <property type="entry name" value="Glucose Permease (Domain IIA)"/>
    <property type="match status" value="1"/>
</dbReference>
<name>A0A7C4CD52_9BACT</name>
<organism evidence="3">
    <name type="scientific">Fervidobacterium thailandense</name>
    <dbReference type="NCBI Taxonomy" id="1008305"/>
    <lineage>
        <taxon>Bacteria</taxon>
        <taxon>Thermotogati</taxon>
        <taxon>Thermotogota</taxon>
        <taxon>Thermotogae</taxon>
        <taxon>Thermotogales</taxon>
        <taxon>Fervidobacteriaceae</taxon>
        <taxon>Fervidobacterium</taxon>
    </lineage>
</organism>
<sequence length="501" mass="55740">MERPKVSLLSITKILAFLILSTFFLTSCVPLGYLLESYQKVEDLQSRVEKLEKEYQSRKPVESNAGDISKKLAVLEQKISELQKKLEELEQKSSTFSSATGTFKHISEEIAKLKAEVNNLSTANDRQSSDISRLRLDADRLLKKITDLEAELSKQLFAIRVKLAMQNDGATLGTTSSTQSNDLVNLMNTVKNLQEIVANIQQRQSAFQTELERIKKAIETSSIQKLLRLDEGYIYYIVKSGDTLAQIARAYKTTVDNLARINGINDPSRISVGQVIKIPVEDPKNYVRTPLKIQPSDIVAYHGQEINGVRNFGIKFKAQGKDIYPILPGRIVSIDGNRITIDHGNMVTAVYGGINANLKVGSFVSNDVPLGKCDDVFHFEIYIDGEPRDPLRLFTDYAGIFLITFYSEWDDGKVPTHPTFRIARSGVVPIPFKTIAVDPNVIPLGSLVYIPTLGNTIFIAQDTGSAIKGNRIDVYVSDVRIALNMGISVHPVFILKQSATN</sequence>
<feature type="coiled-coil region" evidence="1">
    <location>
        <begin position="34"/>
        <end position="151"/>
    </location>
</feature>
<dbReference type="CDD" id="cd12797">
    <property type="entry name" value="M23_peptidase"/>
    <property type="match status" value="1"/>
</dbReference>
<reference evidence="3" key="1">
    <citation type="journal article" date="2020" name="mSystems">
        <title>Genome- and Community-Level Interaction Insights into Carbon Utilization and Element Cycling Functions of Hydrothermarchaeota in Hydrothermal Sediment.</title>
        <authorList>
            <person name="Zhou Z."/>
            <person name="Liu Y."/>
            <person name="Xu W."/>
            <person name="Pan J."/>
            <person name="Luo Z.H."/>
            <person name="Li M."/>
        </authorList>
    </citation>
    <scope>NUCLEOTIDE SEQUENCE [LARGE SCALE GENOMIC DNA]</scope>
    <source>
        <strain evidence="3">SpSt-609</strain>
    </source>
</reference>
<gene>
    <name evidence="3" type="ORF">ENT77_02405</name>
</gene>
<dbReference type="SMART" id="SM00257">
    <property type="entry name" value="LysM"/>
    <property type="match status" value="1"/>
</dbReference>
<comment type="caution">
    <text evidence="3">The sequence shown here is derived from an EMBL/GenBank/DDBJ whole genome shotgun (WGS) entry which is preliminary data.</text>
</comment>
<dbReference type="Pfam" id="PF06725">
    <property type="entry name" value="3D"/>
    <property type="match status" value="1"/>
</dbReference>
<dbReference type="GO" id="GO:0004553">
    <property type="term" value="F:hydrolase activity, hydrolyzing O-glycosyl compounds"/>
    <property type="evidence" value="ECO:0007669"/>
    <property type="project" value="InterPro"/>
</dbReference>
<protein>
    <submittedName>
        <fullName evidence="3">LysM peptidoglycan-binding domain-containing protein</fullName>
    </submittedName>
</protein>
<dbReference type="Gene3D" id="1.10.287.1490">
    <property type="match status" value="1"/>
</dbReference>
<dbReference type="GO" id="GO:0009254">
    <property type="term" value="P:peptidoglycan turnover"/>
    <property type="evidence" value="ECO:0007669"/>
    <property type="project" value="InterPro"/>
</dbReference>
<dbReference type="EMBL" id="DSZY01000012">
    <property type="protein sequence ID" value="HGU40035.1"/>
    <property type="molecule type" value="Genomic_DNA"/>
</dbReference>
<dbReference type="PROSITE" id="PS51782">
    <property type="entry name" value="LYSM"/>
    <property type="match status" value="1"/>
</dbReference>
<keyword evidence="1" id="KW-0175">Coiled coil</keyword>
<evidence type="ECO:0000256" key="1">
    <source>
        <dbReference type="SAM" id="Coils"/>
    </source>
</evidence>
<dbReference type="SUPFAM" id="SSF50685">
    <property type="entry name" value="Barwin-like endoglucanases"/>
    <property type="match status" value="1"/>
</dbReference>
<dbReference type="InterPro" id="IPR036908">
    <property type="entry name" value="RlpA-like_sf"/>
</dbReference>
<dbReference type="Gene3D" id="2.40.40.10">
    <property type="entry name" value="RlpA-like domain"/>
    <property type="match status" value="1"/>
</dbReference>
<dbReference type="SUPFAM" id="SSF54106">
    <property type="entry name" value="LysM domain"/>
    <property type="match status" value="1"/>
</dbReference>
<dbReference type="Pfam" id="PF01476">
    <property type="entry name" value="LysM"/>
    <property type="match status" value="1"/>
</dbReference>
<dbReference type="InterPro" id="IPR011055">
    <property type="entry name" value="Dup_hybrid_motif"/>
</dbReference>
<dbReference type="PANTHER" id="PTHR33734:SF22">
    <property type="entry name" value="MEMBRANE-BOUND LYTIC MUREIN TRANSGLYCOSYLASE D"/>
    <property type="match status" value="1"/>
</dbReference>
<dbReference type="GO" id="GO:0019867">
    <property type="term" value="C:outer membrane"/>
    <property type="evidence" value="ECO:0007669"/>
    <property type="project" value="InterPro"/>
</dbReference>
<accession>A0A7C4CD52</accession>
<proteinExistence type="predicted"/>
<evidence type="ECO:0000313" key="3">
    <source>
        <dbReference type="EMBL" id="HGU40035.1"/>
    </source>
</evidence>
<dbReference type="SUPFAM" id="SSF51261">
    <property type="entry name" value="Duplicated hybrid motif"/>
    <property type="match status" value="1"/>
</dbReference>
<dbReference type="InterPro" id="IPR018392">
    <property type="entry name" value="LysM"/>
</dbReference>
<dbReference type="InterPro" id="IPR010611">
    <property type="entry name" value="3D_dom"/>
</dbReference>
<evidence type="ECO:0000259" key="2">
    <source>
        <dbReference type="PROSITE" id="PS51782"/>
    </source>
</evidence>
<dbReference type="AlphaFoldDB" id="A0A7C4CD52"/>
<feature type="domain" description="LysM" evidence="2">
    <location>
        <begin position="234"/>
        <end position="278"/>
    </location>
</feature>
<dbReference type="CDD" id="cd14486">
    <property type="entry name" value="3D_domain"/>
    <property type="match status" value="1"/>
</dbReference>